<gene>
    <name evidence="1" type="ORF">N7458_008348</name>
</gene>
<dbReference type="Proteomes" id="UP001213681">
    <property type="component" value="Unassembled WGS sequence"/>
</dbReference>
<reference evidence="1" key="2">
    <citation type="journal article" date="2023" name="IMA Fungus">
        <title>Comparative genomic study of the Penicillium genus elucidates a diverse pangenome and 15 lateral gene transfer events.</title>
        <authorList>
            <person name="Petersen C."/>
            <person name="Sorensen T."/>
            <person name="Nielsen M.R."/>
            <person name="Sondergaard T.E."/>
            <person name="Sorensen J.L."/>
            <person name="Fitzpatrick D.A."/>
            <person name="Frisvad J.C."/>
            <person name="Nielsen K.L."/>
        </authorList>
    </citation>
    <scope>NUCLEOTIDE SEQUENCE</scope>
    <source>
        <strain evidence="1">IBT 16125</strain>
    </source>
</reference>
<organism evidence="1 2">
    <name type="scientific">Penicillium daleae</name>
    <dbReference type="NCBI Taxonomy" id="63821"/>
    <lineage>
        <taxon>Eukaryota</taxon>
        <taxon>Fungi</taxon>
        <taxon>Dikarya</taxon>
        <taxon>Ascomycota</taxon>
        <taxon>Pezizomycotina</taxon>
        <taxon>Eurotiomycetes</taxon>
        <taxon>Eurotiomycetidae</taxon>
        <taxon>Eurotiales</taxon>
        <taxon>Aspergillaceae</taxon>
        <taxon>Penicillium</taxon>
    </lineage>
</organism>
<accession>A0AAD6G218</accession>
<comment type="caution">
    <text evidence="1">The sequence shown here is derived from an EMBL/GenBank/DDBJ whole genome shotgun (WGS) entry which is preliminary data.</text>
</comment>
<dbReference type="GeneID" id="81601973"/>
<proteinExistence type="predicted"/>
<sequence>MRSPEAIPVEKLATDIEIAYGGLGHDIPARNDEDILEPLQILLATRRGMRADRSLSSLEVPGDRTIVFVGPSGGAVKDIPIWAQVVELLGMKVLISFLLFGLTKSYMEDVFSRRNIQNAGENLPLQVAEYVTAAWVVVLILARTYVKRAMATAIPPSFDPQSYEYRLAQAMQQRGMSYREVVTYPQKKMESICSRNLDVREIFRIEALEDPECAEWTCDILVKFWSNGQVEMQFAELNNQDWSLTRTKYQIGLSRCDIEKVMTVVS</sequence>
<name>A0AAD6G218_9EURO</name>
<dbReference type="AlphaFoldDB" id="A0AAD6G218"/>
<evidence type="ECO:0000313" key="1">
    <source>
        <dbReference type="EMBL" id="KAJ5444476.1"/>
    </source>
</evidence>
<dbReference type="EMBL" id="JAPVEA010000007">
    <property type="protein sequence ID" value="KAJ5444476.1"/>
    <property type="molecule type" value="Genomic_DNA"/>
</dbReference>
<dbReference type="RefSeq" id="XP_056764556.1">
    <property type="nucleotide sequence ID" value="XM_056911730.1"/>
</dbReference>
<keyword evidence="2" id="KW-1185">Reference proteome</keyword>
<protein>
    <submittedName>
        <fullName evidence="1">Uncharacterized protein</fullName>
    </submittedName>
</protein>
<reference evidence="1" key="1">
    <citation type="submission" date="2022-12" db="EMBL/GenBank/DDBJ databases">
        <authorList>
            <person name="Petersen C."/>
        </authorList>
    </citation>
    <scope>NUCLEOTIDE SEQUENCE</scope>
    <source>
        <strain evidence="1">IBT 16125</strain>
    </source>
</reference>
<evidence type="ECO:0000313" key="2">
    <source>
        <dbReference type="Proteomes" id="UP001213681"/>
    </source>
</evidence>